<reference evidence="3" key="1">
    <citation type="submission" date="2011-08" db="EMBL/GenBank/DDBJ databases">
        <authorList>
            <person name="Rombauts S."/>
        </authorList>
    </citation>
    <scope>NUCLEOTIDE SEQUENCE</scope>
    <source>
        <strain evidence="3">London</strain>
    </source>
</reference>
<evidence type="ECO:0000313" key="3">
    <source>
        <dbReference type="Proteomes" id="UP000015104"/>
    </source>
</evidence>
<organism evidence="2 3">
    <name type="scientific">Tetranychus urticae</name>
    <name type="common">Two-spotted spider mite</name>
    <dbReference type="NCBI Taxonomy" id="32264"/>
    <lineage>
        <taxon>Eukaryota</taxon>
        <taxon>Metazoa</taxon>
        <taxon>Ecdysozoa</taxon>
        <taxon>Arthropoda</taxon>
        <taxon>Chelicerata</taxon>
        <taxon>Arachnida</taxon>
        <taxon>Acari</taxon>
        <taxon>Acariformes</taxon>
        <taxon>Trombidiformes</taxon>
        <taxon>Prostigmata</taxon>
        <taxon>Eleutherengona</taxon>
        <taxon>Raphignathae</taxon>
        <taxon>Tetranychoidea</taxon>
        <taxon>Tetranychidae</taxon>
        <taxon>Tetranychus</taxon>
    </lineage>
</organism>
<feature type="transmembrane region" description="Helical" evidence="1">
    <location>
        <begin position="51"/>
        <end position="77"/>
    </location>
</feature>
<name>T1KPA4_TETUR</name>
<proteinExistence type="predicted"/>
<dbReference type="Proteomes" id="UP000015104">
    <property type="component" value="Unassembled WGS sequence"/>
</dbReference>
<feature type="transmembrane region" description="Helical" evidence="1">
    <location>
        <begin position="142"/>
        <end position="160"/>
    </location>
</feature>
<evidence type="ECO:0008006" key="4">
    <source>
        <dbReference type="Google" id="ProtNLM"/>
    </source>
</evidence>
<keyword evidence="1" id="KW-0812">Transmembrane</keyword>
<feature type="transmembrane region" description="Helical" evidence="1">
    <location>
        <begin position="112"/>
        <end position="130"/>
    </location>
</feature>
<dbReference type="AlphaFoldDB" id="T1KPA4"/>
<protein>
    <recommendedName>
        <fullName evidence="4">Gustatory receptor</fullName>
    </recommendedName>
</protein>
<keyword evidence="3" id="KW-1185">Reference proteome</keyword>
<dbReference type="EMBL" id="CAEY01000282">
    <property type="status" value="NOT_ANNOTATED_CDS"/>
    <property type="molecule type" value="Genomic_DNA"/>
</dbReference>
<keyword evidence="1" id="KW-1133">Transmembrane helix</keyword>
<evidence type="ECO:0000313" key="2">
    <source>
        <dbReference type="EnsemblMetazoa" id="tetur16g03966.1"/>
    </source>
</evidence>
<reference evidence="2" key="2">
    <citation type="submission" date="2015-06" db="UniProtKB">
        <authorList>
            <consortium name="EnsemblMetazoa"/>
        </authorList>
    </citation>
    <scope>IDENTIFICATION</scope>
</reference>
<feature type="transmembrane region" description="Helical" evidence="1">
    <location>
        <begin position="20"/>
        <end position="39"/>
    </location>
</feature>
<evidence type="ECO:0000256" key="1">
    <source>
        <dbReference type="SAM" id="Phobius"/>
    </source>
</evidence>
<dbReference type="EnsemblMetazoa" id="tetur16g03966.1">
    <property type="protein sequence ID" value="tetur16g03966.1"/>
    <property type="gene ID" value="tetur16g03966"/>
</dbReference>
<feature type="transmembrane region" description="Helical" evidence="1">
    <location>
        <begin position="219"/>
        <end position="240"/>
    </location>
</feature>
<accession>T1KPA4</accession>
<feature type="transmembrane region" description="Helical" evidence="1">
    <location>
        <begin position="327"/>
        <end position="347"/>
    </location>
</feature>
<sequence>MILDGLILPSKYILGPATKILLLFTAAFCPAFRIVYAVIYSFPLCNYTTKISIFECVYTALEVIALSLAIVMVMFGFNLDYFKNFISTIELLSIESEGSTVQTMKRNRRRNTIILLLAFIGTIIVCTTYMEQEIRNLGHLKVILLAINEVCIAFGLFFLLNMTCNICICLQVAFNQINSQIAVLNETSNQMFNHSFHEIRNLRQKYSYAVRSTQNAEKLLRYFITLFYIEYFSFNIMNIVRSFEPKTHIDPIWLFVMLCQTIQLVILTYNLVSVNNLSRQGLEDLYELSFKLNSIHLYHENDIFIARMALSDVGFTFANLFTINNSFITSMFTLSLTLIIALASFIYN</sequence>
<dbReference type="HOGENOM" id="CLU_066525_0_0_1"/>
<keyword evidence="1" id="KW-0472">Membrane</keyword>
<feature type="transmembrane region" description="Helical" evidence="1">
    <location>
        <begin position="252"/>
        <end position="272"/>
    </location>
</feature>